<comment type="caution">
    <text evidence="2">The sequence shown here is derived from an EMBL/GenBank/DDBJ whole genome shotgun (WGS) entry which is preliminary data.</text>
</comment>
<reference evidence="2 3" key="1">
    <citation type="journal article" date="2018" name="Evol. Lett.">
        <title>Horizontal gene cluster transfer increased hallucinogenic mushroom diversity.</title>
        <authorList>
            <person name="Reynolds H.T."/>
            <person name="Vijayakumar V."/>
            <person name="Gluck-Thaler E."/>
            <person name="Korotkin H.B."/>
            <person name="Matheny P.B."/>
            <person name="Slot J.C."/>
        </authorList>
    </citation>
    <scope>NUCLEOTIDE SEQUENCE [LARGE SCALE GENOMIC DNA]</scope>
    <source>
        <strain evidence="2 3">2629</strain>
    </source>
</reference>
<dbReference type="InterPro" id="IPR029071">
    <property type="entry name" value="Ubiquitin-like_domsf"/>
</dbReference>
<dbReference type="Proteomes" id="UP000284842">
    <property type="component" value="Unassembled WGS sequence"/>
</dbReference>
<dbReference type="Gene3D" id="1.20.58.120">
    <property type="entry name" value="BAG domain"/>
    <property type="match status" value="1"/>
</dbReference>
<dbReference type="InParanoid" id="A0A409Y6W7"/>
<accession>A0A409Y6W7</accession>
<dbReference type="Pfam" id="PF02179">
    <property type="entry name" value="BAG"/>
    <property type="match status" value="1"/>
</dbReference>
<sequence>MPVRVNWGTQNEHFLFDLPDPSTPLGTIREIIAAHIDVAPDTFKIVHDGALILDNNAPISHYAIRHDSILQLVTPTGESDEERLKITAIKEQLVAIRVLGNELARFTQRESQSQATYTKQLAYFQESFTQLLLRLDATDLQKNWVHARALRKEGVASAQAFLDRIDAART</sequence>
<dbReference type="OrthoDB" id="417450at2759"/>
<dbReference type="EMBL" id="NHTK01001376">
    <property type="protein sequence ID" value="PPQ98792.1"/>
    <property type="molecule type" value="Genomic_DNA"/>
</dbReference>
<organism evidence="2 3">
    <name type="scientific">Panaeolus cyanescens</name>
    <dbReference type="NCBI Taxonomy" id="181874"/>
    <lineage>
        <taxon>Eukaryota</taxon>
        <taxon>Fungi</taxon>
        <taxon>Dikarya</taxon>
        <taxon>Basidiomycota</taxon>
        <taxon>Agaricomycotina</taxon>
        <taxon>Agaricomycetes</taxon>
        <taxon>Agaricomycetidae</taxon>
        <taxon>Agaricales</taxon>
        <taxon>Agaricineae</taxon>
        <taxon>Galeropsidaceae</taxon>
        <taxon>Panaeolus</taxon>
    </lineage>
</organism>
<evidence type="ECO:0000313" key="3">
    <source>
        <dbReference type="Proteomes" id="UP000284842"/>
    </source>
</evidence>
<evidence type="ECO:0000313" key="2">
    <source>
        <dbReference type="EMBL" id="PPQ98792.1"/>
    </source>
</evidence>
<evidence type="ECO:0000259" key="1">
    <source>
        <dbReference type="Pfam" id="PF02179"/>
    </source>
</evidence>
<dbReference type="SUPFAM" id="SSF54236">
    <property type="entry name" value="Ubiquitin-like"/>
    <property type="match status" value="1"/>
</dbReference>
<dbReference type="InterPro" id="IPR036533">
    <property type="entry name" value="BAG_dom_sf"/>
</dbReference>
<protein>
    <recommendedName>
        <fullName evidence="1">BAG domain-containing protein</fullName>
    </recommendedName>
</protein>
<dbReference type="STRING" id="181874.A0A409Y6W7"/>
<dbReference type="GO" id="GO:0051087">
    <property type="term" value="F:protein-folding chaperone binding"/>
    <property type="evidence" value="ECO:0007669"/>
    <property type="project" value="InterPro"/>
</dbReference>
<proteinExistence type="predicted"/>
<feature type="domain" description="BAG" evidence="1">
    <location>
        <begin position="100"/>
        <end position="168"/>
    </location>
</feature>
<dbReference type="SUPFAM" id="SSF63491">
    <property type="entry name" value="BAG domain"/>
    <property type="match status" value="1"/>
</dbReference>
<dbReference type="AlphaFoldDB" id="A0A409Y6W7"/>
<gene>
    <name evidence="2" type="ORF">CVT24_003349</name>
</gene>
<keyword evidence="3" id="KW-1185">Reference proteome</keyword>
<dbReference type="InterPro" id="IPR003103">
    <property type="entry name" value="BAG_domain"/>
</dbReference>
<dbReference type="Gene3D" id="3.10.20.90">
    <property type="entry name" value="Phosphatidylinositol 3-kinase Catalytic Subunit, Chain A, domain 1"/>
    <property type="match status" value="1"/>
</dbReference>
<name>A0A409Y6W7_9AGAR</name>